<dbReference type="EMBL" id="BA000040">
    <property type="protein sequence ID" value="BAC52992.1"/>
    <property type="molecule type" value="Genomic_DNA"/>
</dbReference>
<keyword evidence="3" id="KW-1185">Reference proteome</keyword>
<evidence type="ECO:0000313" key="3">
    <source>
        <dbReference type="Proteomes" id="UP000002526"/>
    </source>
</evidence>
<organism evidence="2 3">
    <name type="scientific">Bradyrhizobium diazoefficiens (strain JCM 10833 / BCRC 13528 / IAM 13628 / NBRC 14792 / USDA 110)</name>
    <dbReference type="NCBI Taxonomy" id="224911"/>
    <lineage>
        <taxon>Bacteria</taxon>
        <taxon>Pseudomonadati</taxon>
        <taxon>Pseudomonadota</taxon>
        <taxon>Alphaproteobacteria</taxon>
        <taxon>Hyphomicrobiales</taxon>
        <taxon>Nitrobacteraceae</taxon>
        <taxon>Bradyrhizobium</taxon>
    </lineage>
</organism>
<name>Q89CR9_BRADU</name>
<protein>
    <submittedName>
        <fullName evidence="2">Bsr7727 protein</fullName>
    </submittedName>
</protein>
<dbReference type="KEGG" id="bja:bsr7727"/>
<evidence type="ECO:0000313" key="2">
    <source>
        <dbReference type="EMBL" id="BAC52992.1"/>
    </source>
</evidence>
<dbReference type="Proteomes" id="UP000002526">
    <property type="component" value="Chromosome"/>
</dbReference>
<reference evidence="3" key="1">
    <citation type="journal article" date="2002" name="DNA Res.">
        <title>Complete genomic sequence of nitrogen-fixing symbiotic bacterium Bradyrhizobium japonicum USDA110.</title>
        <authorList>
            <person name="Kaneko T."/>
            <person name="Nakamura Y."/>
            <person name="Sato S."/>
            <person name="Minamisawa K."/>
            <person name="Uchiumi T."/>
            <person name="Sasamoto S."/>
            <person name="Watanabe A."/>
            <person name="Idesawa K."/>
            <person name="Iriguchi M."/>
            <person name="Kawashima K."/>
            <person name="Kohara M."/>
            <person name="Matsumoto M."/>
            <person name="Shimpo S."/>
            <person name="Tsuruoka H."/>
            <person name="Wada T."/>
            <person name="Yamada M."/>
            <person name="Tabata S."/>
        </authorList>
    </citation>
    <scope>NUCLEOTIDE SEQUENCE [LARGE SCALE GENOMIC DNA]</scope>
    <source>
        <strain evidence="3">JCM 10833 / BCRC 13528 / IAM 13628 / NBRC 14792 / USDA 110</strain>
    </source>
</reference>
<gene>
    <name evidence="2" type="ordered locus">bsr7727</name>
</gene>
<evidence type="ECO:0000256" key="1">
    <source>
        <dbReference type="SAM" id="MobiDB-lite"/>
    </source>
</evidence>
<dbReference type="InParanoid" id="Q89CR9"/>
<accession>Q89CR9</accession>
<proteinExistence type="predicted"/>
<dbReference type="HOGENOM" id="CLU_2491679_0_0_5"/>
<dbReference type="EnsemblBacteria" id="BAC52992">
    <property type="protein sequence ID" value="BAC52992"/>
    <property type="gene ID" value="BAC52992"/>
</dbReference>
<feature type="region of interest" description="Disordered" evidence="1">
    <location>
        <begin position="1"/>
        <end position="34"/>
    </location>
</feature>
<sequence>MNVGQEAGPRLSSAHRAVANRVESSGASGIGPDGINVCGEVSSATERLRGNLVEIIFSPASRKAAKPLKKMVGTTGIEPVTPTMSR</sequence>
<dbReference type="AlphaFoldDB" id="Q89CR9"/>
<dbReference type="OrthoDB" id="9808346at2"/>